<comment type="similarity">
    <text evidence="1">Belongs to the hcp beta-lactamase family.</text>
</comment>
<dbReference type="InterPro" id="IPR006597">
    <property type="entry name" value="Sel1-like"/>
</dbReference>
<evidence type="ECO:0008006" key="4">
    <source>
        <dbReference type="Google" id="ProtNLM"/>
    </source>
</evidence>
<evidence type="ECO:0000313" key="3">
    <source>
        <dbReference type="EMBL" id="SUZ92610.1"/>
    </source>
</evidence>
<dbReference type="AlphaFoldDB" id="A0A381RL87"/>
<reference evidence="3" key="1">
    <citation type="submission" date="2018-05" db="EMBL/GenBank/DDBJ databases">
        <authorList>
            <person name="Lanie J.A."/>
            <person name="Ng W.-L."/>
            <person name="Kazmierczak K.M."/>
            <person name="Andrzejewski T.M."/>
            <person name="Davidsen T.M."/>
            <person name="Wayne K.J."/>
            <person name="Tettelin H."/>
            <person name="Glass J.I."/>
            <person name="Rusch D."/>
            <person name="Podicherti R."/>
            <person name="Tsui H.-C.T."/>
            <person name="Winkler M.E."/>
        </authorList>
    </citation>
    <scope>NUCLEOTIDE SEQUENCE</scope>
</reference>
<accession>A0A381RL87</accession>
<organism evidence="3">
    <name type="scientific">marine metagenome</name>
    <dbReference type="NCBI Taxonomy" id="408172"/>
    <lineage>
        <taxon>unclassified sequences</taxon>
        <taxon>metagenomes</taxon>
        <taxon>ecological metagenomes</taxon>
    </lineage>
</organism>
<proteinExistence type="inferred from homology"/>
<dbReference type="EMBL" id="UINC01002073">
    <property type="protein sequence ID" value="SUZ92610.1"/>
    <property type="molecule type" value="Genomic_DNA"/>
</dbReference>
<dbReference type="InterPro" id="IPR040239">
    <property type="entry name" value="HcpB-like"/>
</dbReference>
<keyword evidence="2" id="KW-0677">Repeat</keyword>
<name>A0A381RL87_9ZZZZ</name>
<evidence type="ECO:0000256" key="2">
    <source>
        <dbReference type="ARBA" id="ARBA00022737"/>
    </source>
</evidence>
<sequence length="380" mass="39552">MKTKSLLVAAFLGLLAGPLAGQNAETLYQNLCDDGDMLGCDLLGQMYRDGVGVTQDLERAASLFQRACDGLSMVSCSRLGVMYTSGAGVTADVERGLSFFRTACDAGVAEGCDNYGVVVGMVRVALLGQLPLEDRAIAIGDQGVGALSVADPEGPDGSYLQAWALELRAGQEVTTDLVSADFDSYLMVTGPGLESELSDDDSGGGCSARITFTAPEDGEYRAIVGAADPLSTGQFLLSASATPPASILGPCRRAVDAGDVLPDRPSVLAAQTDDVPTEGSSTLIVRAQLEEYSGQMAMAVVRRFNSRWLRTTRPGPVGPTAGPSFARVSIDGATPGDLGDLDAINADDIEYMRYLNASDATIKYGTGFTGGVIEVTSRGR</sequence>
<dbReference type="InterPro" id="IPR039426">
    <property type="entry name" value="TonB-dep_rcpt-like"/>
</dbReference>
<dbReference type="SUPFAM" id="SSF81901">
    <property type="entry name" value="HCP-like"/>
    <property type="match status" value="1"/>
</dbReference>
<dbReference type="InterPro" id="IPR011990">
    <property type="entry name" value="TPR-like_helical_dom_sf"/>
</dbReference>
<dbReference type="Gene3D" id="2.60.120.380">
    <property type="match status" value="1"/>
</dbReference>
<dbReference type="PROSITE" id="PS52016">
    <property type="entry name" value="TONB_DEPENDENT_REC_3"/>
    <property type="match status" value="1"/>
</dbReference>
<evidence type="ECO:0000256" key="1">
    <source>
        <dbReference type="ARBA" id="ARBA00008486"/>
    </source>
</evidence>
<dbReference type="Pfam" id="PF08238">
    <property type="entry name" value="Sel1"/>
    <property type="match status" value="2"/>
</dbReference>
<dbReference type="SMART" id="SM00671">
    <property type="entry name" value="SEL1"/>
    <property type="match status" value="2"/>
</dbReference>
<dbReference type="Gene3D" id="1.25.40.10">
    <property type="entry name" value="Tetratricopeptide repeat domain"/>
    <property type="match status" value="1"/>
</dbReference>
<gene>
    <name evidence="3" type="ORF">METZ01_LOCUS45464</name>
</gene>
<protein>
    <recommendedName>
        <fullName evidence="4">Beta-lactamase</fullName>
    </recommendedName>
</protein>
<dbReference type="PANTHER" id="PTHR13891:SF1">
    <property type="entry name" value="CYTOCHROME C OXIDASE ASSEMBLY FACTOR 7"/>
    <property type="match status" value="1"/>
</dbReference>
<dbReference type="PANTHER" id="PTHR13891">
    <property type="entry name" value="CYTOCHROME C OXIDASE ASSEMBLY FACTOR 7"/>
    <property type="match status" value="1"/>
</dbReference>